<organism evidence="1 2">
    <name type="scientific">Okeania hirsuta</name>
    <dbReference type="NCBI Taxonomy" id="1458930"/>
    <lineage>
        <taxon>Bacteria</taxon>
        <taxon>Bacillati</taxon>
        <taxon>Cyanobacteriota</taxon>
        <taxon>Cyanophyceae</taxon>
        <taxon>Oscillatoriophycideae</taxon>
        <taxon>Oscillatoriales</taxon>
        <taxon>Microcoleaceae</taxon>
        <taxon>Okeania</taxon>
    </lineage>
</organism>
<reference evidence="1 2" key="1">
    <citation type="journal article" date="2018" name="ACS Chem. Biol.">
        <title>Ketoreductase domain dysfunction expands chemodiversity: malyngamide biosynthesis in the cyanobacterium Okeania hirsuta.</title>
        <authorList>
            <person name="Moss N.A."/>
            <person name="Leao T."/>
            <person name="Rankin M."/>
            <person name="McCullough T.M."/>
            <person name="Qu P."/>
            <person name="Korobeynikov A."/>
            <person name="Smith J.L."/>
            <person name="Gerwick L."/>
            <person name="Gerwick W.H."/>
        </authorList>
    </citation>
    <scope>NUCLEOTIDE SEQUENCE [LARGE SCALE GENOMIC DNA]</scope>
    <source>
        <strain evidence="1 2">PAB10Feb10-1</strain>
    </source>
</reference>
<evidence type="ECO:0008006" key="3">
    <source>
        <dbReference type="Google" id="ProtNLM"/>
    </source>
</evidence>
<evidence type="ECO:0000313" key="2">
    <source>
        <dbReference type="Proteomes" id="UP000269154"/>
    </source>
</evidence>
<accession>A0A3N6R146</accession>
<dbReference type="InterPro" id="IPR009003">
    <property type="entry name" value="Peptidase_S1_PA"/>
</dbReference>
<dbReference type="SUPFAM" id="SSF50494">
    <property type="entry name" value="Trypsin-like serine proteases"/>
    <property type="match status" value="1"/>
</dbReference>
<name>A0A3N6R146_9CYAN</name>
<protein>
    <recommendedName>
        <fullName evidence="3">Serine protease</fullName>
    </recommendedName>
</protein>
<proteinExistence type="predicted"/>
<evidence type="ECO:0000313" key="1">
    <source>
        <dbReference type="EMBL" id="RQH39636.1"/>
    </source>
</evidence>
<dbReference type="Proteomes" id="UP000269154">
    <property type="component" value="Unassembled WGS sequence"/>
</dbReference>
<dbReference type="AlphaFoldDB" id="A0A3N6R146"/>
<dbReference type="RefSeq" id="WP_124143525.1">
    <property type="nucleotide sequence ID" value="NZ_CAWOKI010000351.1"/>
</dbReference>
<dbReference type="OrthoDB" id="104542at2"/>
<dbReference type="EMBL" id="RCBY01000091">
    <property type="protein sequence ID" value="RQH39636.1"/>
    <property type="molecule type" value="Genomic_DNA"/>
</dbReference>
<comment type="caution">
    <text evidence="1">The sequence shown here is derived from an EMBL/GenBank/DDBJ whole genome shotgun (WGS) entry which is preliminary data.</text>
</comment>
<sequence length="269" mass="28854">MVEDVTIPSSTVLIQSAIDGKGNHSFTRKKRPLHLGLSVGHRDGGPGTLGAFVSTSNGSQAILSNNHVLALCDEAKLGDKIYQPGRLDQRNIMTMGSYIGTLGDAMSISKIGSNFGDSAYAVLDKGIEHQGNLIPSGFGNSDDSGRYINDIQDYDVIGPEIMLAKIGRTTGYTEGIPSAIALDNVSVHIPQFKKDVRFDNLLEIRWQSLDKPFAEKGDSGSLIFIPKILQAVGLQFASGILDINGKKMGVSYGCNLKNILETLDLTLIS</sequence>
<keyword evidence="2" id="KW-1185">Reference proteome</keyword>
<gene>
    <name evidence="1" type="ORF">D5R40_16710</name>
</gene>